<dbReference type="HOGENOM" id="CLU_1511174_0_0_1"/>
<dbReference type="InParanoid" id="G4TKB1"/>
<sequence>MTTSNGEEQKTCSGLRRKDEPAEEWIQRVVAKPLDGNLDQQMVLDKINDIMRTSKERSQSKRVIAHTQAQLTLVELEQEFYEISSKLLAWATSKPSSMHVQEVKDAEKRVQAARDQLKAQEYICGKLLDVASTIHAAVQEVSRYENDLLDRTEQASWAQELPDSDKGQPKVLAPNSSP</sequence>
<keyword evidence="3" id="KW-1185">Reference proteome</keyword>
<feature type="region of interest" description="Disordered" evidence="1">
    <location>
        <begin position="1"/>
        <end position="20"/>
    </location>
</feature>
<proteinExistence type="predicted"/>
<protein>
    <submittedName>
        <fullName evidence="2">Uncharacterized protein</fullName>
    </submittedName>
</protein>
<dbReference type="EMBL" id="CAFZ01000133">
    <property type="protein sequence ID" value="CCA71742.1"/>
    <property type="molecule type" value="Genomic_DNA"/>
</dbReference>
<dbReference type="AlphaFoldDB" id="G4TKB1"/>
<gene>
    <name evidence="2" type="ORF">PIIN_05677</name>
</gene>
<dbReference type="Proteomes" id="UP000007148">
    <property type="component" value="Unassembled WGS sequence"/>
</dbReference>
<evidence type="ECO:0000313" key="2">
    <source>
        <dbReference type="EMBL" id="CCA71742.1"/>
    </source>
</evidence>
<feature type="region of interest" description="Disordered" evidence="1">
    <location>
        <begin position="155"/>
        <end position="178"/>
    </location>
</feature>
<evidence type="ECO:0000313" key="3">
    <source>
        <dbReference type="Proteomes" id="UP000007148"/>
    </source>
</evidence>
<name>G4TKB1_SERID</name>
<accession>G4TKB1</accession>
<comment type="caution">
    <text evidence="2">The sequence shown here is derived from an EMBL/GenBank/DDBJ whole genome shotgun (WGS) entry which is preliminary data.</text>
</comment>
<organism evidence="2 3">
    <name type="scientific">Serendipita indica (strain DSM 11827)</name>
    <name type="common">Root endophyte fungus</name>
    <name type="synonym">Piriformospora indica</name>
    <dbReference type="NCBI Taxonomy" id="1109443"/>
    <lineage>
        <taxon>Eukaryota</taxon>
        <taxon>Fungi</taxon>
        <taxon>Dikarya</taxon>
        <taxon>Basidiomycota</taxon>
        <taxon>Agaricomycotina</taxon>
        <taxon>Agaricomycetes</taxon>
        <taxon>Sebacinales</taxon>
        <taxon>Serendipitaceae</taxon>
        <taxon>Serendipita</taxon>
    </lineage>
</organism>
<reference evidence="2 3" key="1">
    <citation type="journal article" date="2011" name="PLoS Pathog.">
        <title>Endophytic Life Strategies Decoded by Genome and Transcriptome Analyses of the Mutualistic Root Symbiont Piriformospora indica.</title>
        <authorList>
            <person name="Zuccaro A."/>
            <person name="Lahrmann U."/>
            <person name="Guldener U."/>
            <person name="Langen G."/>
            <person name="Pfiffi S."/>
            <person name="Biedenkopf D."/>
            <person name="Wong P."/>
            <person name="Samans B."/>
            <person name="Grimm C."/>
            <person name="Basiewicz M."/>
            <person name="Murat C."/>
            <person name="Martin F."/>
            <person name="Kogel K.H."/>
        </authorList>
    </citation>
    <scope>NUCLEOTIDE SEQUENCE [LARGE SCALE GENOMIC DNA]</scope>
    <source>
        <strain evidence="2 3">DSM 11827</strain>
    </source>
</reference>
<evidence type="ECO:0000256" key="1">
    <source>
        <dbReference type="SAM" id="MobiDB-lite"/>
    </source>
</evidence>